<evidence type="ECO:0000256" key="5">
    <source>
        <dbReference type="SAM" id="Phobius"/>
    </source>
</evidence>
<feature type="domain" description="Bacterial virulence protein VirB8" evidence="6">
    <location>
        <begin position="103"/>
        <end position="235"/>
    </location>
</feature>
<dbReference type="RefSeq" id="WP_181905503.1">
    <property type="nucleotide sequence ID" value="NZ_QRDW01000017.1"/>
</dbReference>
<proteinExistence type="predicted"/>
<sequence length="244" mass="28846">MKLFASKKDRIANERMEDPSIGIPPGDLDHPSERLRRERFMFSTVICCLTAFSSIVVIDDMRLRDRLDNQRPQFWFYSFDDLANRTINLTHGEITRDEETQIFINTLSEYVTKRESIDHVTDKSRDEWLKIFTDKHWFKAYDDHMNPLKNPRSIRTFYRKEGLTRSIHNVTVSPQPDKPNEFYIRYETADYNATEEISGSRKRWQIDVTVRRDPRDGLTAHEAALNPLNIKVMNYVPMPVPDSE</sequence>
<dbReference type="AlphaFoldDB" id="A0A3D9H3P1"/>
<evidence type="ECO:0000259" key="6">
    <source>
        <dbReference type="Pfam" id="PF04335"/>
    </source>
</evidence>
<evidence type="ECO:0000313" key="7">
    <source>
        <dbReference type="EMBL" id="RED44117.1"/>
    </source>
</evidence>
<dbReference type="Gene3D" id="3.10.450.230">
    <property type="entry name" value="VirB8 protein"/>
    <property type="match status" value="1"/>
</dbReference>
<gene>
    <name evidence="7" type="ORF">DFP90_11720</name>
</gene>
<dbReference type="InterPro" id="IPR032710">
    <property type="entry name" value="NTF2-like_dom_sf"/>
</dbReference>
<protein>
    <submittedName>
        <fullName evidence="7">VirB8 protein</fullName>
    </submittedName>
</protein>
<name>A0A3D9H3P1_9PROT</name>
<dbReference type="Proteomes" id="UP000256845">
    <property type="component" value="Unassembled WGS sequence"/>
</dbReference>
<keyword evidence="2 5" id="KW-0812">Transmembrane</keyword>
<comment type="caution">
    <text evidence="7">The sequence shown here is derived from an EMBL/GenBank/DDBJ whole genome shotgun (WGS) entry which is preliminary data.</text>
</comment>
<feature type="transmembrane region" description="Helical" evidence="5">
    <location>
        <begin position="40"/>
        <end position="58"/>
    </location>
</feature>
<evidence type="ECO:0000256" key="4">
    <source>
        <dbReference type="ARBA" id="ARBA00023136"/>
    </source>
</evidence>
<evidence type="ECO:0000313" key="8">
    <source>
        <dbReference type="Proteomes" id="UP000256845"/>
    </source>
</evidence>
<evidence type="ECO:0000256" key="3">
    <source>
        <dbReference type="ARBA" id="ARBA00022989"/>
    </source>
</evidence>
<keyword evidence="4 5" id="KW-0472">Membrane</keyword>
<dbReference type="GO" id="GO:0016020">
    <property type="term" value="C:membrane"/>
    <property type="evidence" value="ECO:0007669"/>
    <property type="project" value="UniProtKB-SubCell"/>
</dbReference>
<dbReference type="EMBL" id="QRDW01000017">
    <property type="protein sequence ID" value="RED44117.1"/>
    <property type="molecule type" value="Genomic_DNA"/>
</dbReference>
<evidence type="ECO:0000256" key="1">
    <source>
        <dbReference type="ARBA" id="ARBA00004167"/>
    </source>
</evidence>
<reference evidence="7 8" key="1">
    <citation type="submission" date="2018-07" db="EMBL/GenBank/DDBJ databases">
        <title>Genomic Encyclopedia of Type Strains, Phase III (KMG-III): the genomes of soil and plant-associated and newly described type strains.</title>
        <authorList>
            <person name="Whitman W."/>
        </authorList>
    </citation>
    <scope>NUCLEOTIDE SEQUENCE [LARGE SCALE GENOMIC DNA]</scope>
    <source>
        <strain evidence="7 8">CECT 8488</strain>
    </source>
</reference>
<dbReference type="Pfam" id="PF04335">
    <property type="entry name" value="VirB8"/>
    <property type="match status" value="1"/>
</dbReference>
<dbReference type="SUPFAM" id="SSF54427">
    <property type="entry name" value="NTF2-like"/>
    <property type="match status" value="1"/>
</dbReference>
<evidence type="ECO:0000256" key="2">
    <source>
        <dbReference type="ARBA" id="ARBA00022692"/>
    </source>
</evidence>
<dbReference type="InterPro" id="IPR007430">
    <property type="entry name" value="VirB8"/>
</dbReference>
<keyword evidence="8" id="KW-1185">Reference proteome</keyword>
<keyword evidence="3 5" id="KW-1133">Transmembrane helix</keyword>
<organism evidence="7 8">
    <name type="scientific">Aestuariispira insulae</name>
    <dbReference type="NCBI Taxonomy" id="1461337"/>
    <lineage>
        <taxon>Bacteria</taxon>
        <taxon>Pseudomonadati</taxon>
        <taxon>Pseudomonadota</taxon>
        <taxon>Alphaproteobacteria</taxon>
        <taxon>Rhodospirillales</taxon>
        <taxon>Kiloniellaceae</taxon>
        <taxon>Aestuariispira</taxon>
    </lineage>
</organism>
<comment type="subcellular location">
    <subcellularLocation>
        <location evidence="1">Membrane</location>
        <topology evidence="1">Single-pass membrane protein</topology>
    </subcellularLocation>
</comment>
<accession>A0A3D9H3P1</accession>